<reference evidence="7" key="1">
    <citation type="submission" date="2017-04" db="EMBL/GenBank/DDBJ databases">
        <authorList>
            <person name="Varghese N."/>
            <person name="Submissions S."/>
        </authorList>
    </citation>
    <scope>NUCLEOTIDE SEQUENCE [LARGE SCALE GENOMIC DNA]</scope>
</reference>
<gene>
    <name evidence="6" type="ORF">SAMN06297229_0191</name>
</gene>
<keyword evidence="1" id="KW-0560">Oxidoreductase</keyword>
<proteinExistence type="predicted"/>
<evidence type="ECO:0000313" key="7">
    <source>
        <dbReference type="Proteomes" id="UP000194450"/>
    </source>
</evidence>
<dbReference type="SUPFAM" id="SSF56436">
    <property type="entry name" value="C-type lectin-like"/>
    <property type="match status" value="1"/>
</dbReference>
<dbReference type="AlphaFoldDB" id="A0A1Y6E8I4"/>
<evidence type="ECO:0000259" key="4">
    <source>
        <dbReference type="Pfam" id="PF03781"/>
    </source>
</evidence>
<accession>A0A1Y6E8I4</accession>
<evidence type="ECO:0000259" key="5">
    <source>
        <dbReference type="Pfam" id="PF12867"/>
    </source>
</evidence>
<dbReference type="PANTHER" id="PTHR23150:SF36">
    <property type="entry name" value="HERCYNINE OXYGENASE"/>
    <property type="match status" value="1"/>
</dbReference>
<sequence length="452" mass="51765">MGRQGKFHRLWFMSLLLQTDASRRRKPMPSVASSVAEGSSLEQTLLAQYMSVRAQTMALIEPLSAEDMMLQSMPDASPTKWHLAHTTWFFETFLLQPHLSGYQPFNEAYQYLFNSYYETVGERHPRPQRGLLSRPLLTEILDYRAHVDAGMQRLLATPTSEIESAVTIGLHHEMQHQELLQTDIKHALSLNPYALNLDAAASPEAANSDTQQSPEFIYFAGGLSQVGTDANECFAYDCEQPRHQVFIPEFSLCERLVTNGEWLEFMQDNGYQNPQLWLSDGWATVQQEGWQAPLYWHRDGEKWMTMTQQNRVPLDLNAPVCHISYYEADAFARWRGCRLPTEFEWEFAAQAAEINGNFLESGHLLPQAAPPQPGLKQLFGDAWEWTQSPFIPYPGFTTPEGALAEYNGKFMANQWVLRGGSCATAKQQLRATYRNFFYAHQRWQFTSLRLAK</sequence>
<evidence type="ECO:0000256" key="1">
    <source>
        <dbReference type="ARBA" id="ARBA00023002"/>
    </source>
</evidence>
<evidence type="ECO:0000256" key="2">
    <source>
        <dbReference type="ARBA" id="ARBA00023004"/>
    </source>
</evidence>
<dbReference type="Pfam" id="PF03781">
    <property type="entry name" value="FGE-sulfatase"/>
    <property type="match status" value="2"/>
</dbReference>
<comment type="pathway">
    <text evidence="3">Amino-acid biosynthesis; ergothioneine biosynthesis.</text>
</comment>
<protein>
    <submittedName>
        <fullName evidence="6">Ergothioneine biosynthesis protein EgtB</fullName>
    </submittedName>
</protein>
<dbReference type="Proteomes" id="UP000194450">
    <property type="component" value="Unassembled WGS sequence"/>
</dbReference>
<dbReference type="InterPro" id="IPR042095">
    <property type="entry name" value="SUMF_sf"/>
</dbReference>
<feature type="domain" description="Sulfatase-modifying factor enzyme-like" evidence="4">
    <location>
        <begin position="372"/>
        <end position="451"/>
    </location>
</feature>
<name>A0A1Y6E8I4_9GAMM</name>
<feature type="domain" description="Sulfatase-modifying factor enzyme-like" evidence="4">
    <location>
        <begin position="213"/>
        <end position="356"/>
    </location>
</feature>
<dbReference type="InterPro" id="IPR051043">
    <property type="entry name" value="Sulfatase_Mod_Factor_Kinase"/>
</dbReference>
<evidence type="ECO:0000313" key="6">
    <source>
        <dbReference type="EMBL" id="SMQ58935.1"/>
    </source>
</evidence>
<dbReference type="PANTHER" id="PTHR23150">
    <property type="entry name" value="SULFATASE MODIFYING FACTOR 1, 2"/>
    <property type="match status" value="1"/>
</dbReference>
<dbReference type="EMBL" id="FXWH01000001">
    <property type="protein sequence ID" value="SMQ58935.1"/>
    <property type="molecule type" value="Genomic_DNA"/>
</dbReference>
<dbReference type="NCBIfam" id="TIGR03440">
    <property type="entry name" value="egtB_TIGR03440"/>
    <property type="match status" value="1"/>
</dbReference>
<dbReference type="GO" id="GO:0052699">
    <property type="term" value="P:ergothioneine biosynthetic process"/>
    <property type="evidence" value="ECO:0007669"/>
    <property type="project" value="InterPro"/>
</dbReference>
<keyword evidence="2" id="KW-0408">Iron</keyword>
<evidence type="ECO:0000256" key="3">
    <source>
        <dbReference type="ARBA" id="ARBA00037882"/>
    </source>
</evidence>
<dbReference type="InterPro" id="IPR016187">
    <property type="entry name" value="CTDL_fold"/>
</dbReference>
<dbReference type="Pfam" id="PF12867">
    <property type="entry name" value="DinB_2"/>
    <property type="match status" value="1"/>
</dbReference>
<organism evidence="6 7">
    <name type="scientific">Pseudidiomarina planktonica</name>
    <dbReference type="NCBI Taxonomy" id="1323738"/>
    <lineage>
        <taxon>Bacteria</taxon>
        <taxon>Pseudomonadati</taxon>
        <taxon>Pseudomonadota</taxon>
        <taxon>Gammaproteobacteria</taxon>
        <taxon>Alteromonadales</taxon>
        <taxon>Idiomarinaceae</taxon>
        <taxon>Pseudidiomarina</taxon>
    </lineage>
</organism>
<dbReference type="InterPro" id="IPR024775">
    <property type="entry name" value="DinB-like"/>
</dbReference>
<feature type="domain" description="DinB-like" evidence="5">
    <location>
        <begin position="51"/>
        <end position="178"/>
    </location>
</feature>
<keyword evidence="7" id="KW-1185">Reference proteome</keyword>
<dbReference type="InterPro" id="IPR005532">
    <property type="entry name" value="SUMF_dom"/>
</dbReference>
<dbReference type="Gene3D" id="3.90.1580.10">
    <property type="entry name" value="paralog of FGE (formylglycine-generating enzyme)"/>
    <property type="match status" value="1"/>
</dbReference>
<dbReference type="InterPro" id="IPR017806">
    <property type="entry name" value="EgtB"/>
</dbReference>